<keyword evidence="1" id="KW-0812">Transmembrane</keyword>
<dbReference type="Proteomes" id="UP000215506">
    <property type="component" value="Unassembled WGS sequence"/>
</dbReference>
<evidence type="ECO:0000313" key="3">
    <source>
        <dbReference type="Proteomes" id="UP000215506"/>
    </source>
</evidence>
<feature type="transmembrane region" description="Helical" evidence="1">
    <location>
        <begin position="21"/>
        <end position="44"/>
    </location>
</feature>
<dbReference type="AlphaFoldDB" id="A0A231GYD4"/>
<reference evidence="2 3" key="1">
    <citation type="submission" date="2017-07" db="EMBL/GenBank/DDBJ databases">
        <title>First draft Genome Sequence of Nocardia cerradoensis isolated from human infection.</title>
        <authorList>
            <person name="Carrasco G."/>
        </authorList>
    </citation>
    <scope>NUCLEOTIDE SEQUENCE [LARGE SCALE GENOMIC DNA]</scope>
    <source>
        <strain evidence="2 3">CNM20130759</strain>
    </source>
</reference>
<evidence type="ECO:0000256" key="1">
    <source>
        <dbReference type="SAM" id="Phobius"/>
    </source>
</evidence>
<keyword evidence="1" id="KW-0472">Membrane</keyword>
<keyword evidence="1" id="KW-1133">Transmembrane helix</keyword>
<sequence length="150" mass="15817">MRDSQADPKSFAPHGATAVTAAMTALTVGLLSGIAGILWLLYVVTGIEDQARESPTEISRSSDLIAMGVVAPVIGLAWIVGGFLLLMCMKTGRVLLILASGVALVASVVQLVNRGFAFLYIPLAVSLLILILCAVPATGRWIVSERQELR</sequence>
<feature type="transmembrane region" description="Helical" evidence="1">
    <location>
        <begin position="64"/>
        <end position="87"/>
    </location>
</feature>
<keyword evidence="3" id="KW-1185">Reference proteome</keyword>
<name>A0A231GYD4_9NOCA</name>
<dbReference type="EMBL" id="NGAF01000018">
    <property type="protein sequence ID" value="OXR41608.1"/>
    <property type="molecule type" value="Genomic_DNA"/>
</dbReference>
<feature type="transmembrane region" description="Helical" evidence="1">
    <location>
        <begin position="94"/>
        <end position="112"/>
    </location>
</feature>
<feature type="transmembrane region" description="Helical" evidence="1">
    <location>
        <begin position="118"/>
        <end position="143"/>
    </location>
</feature>
<evidence type="ECO:0000313" key="2">
    <source>
        <dbReference type="EMBL" id="OXR41608.1"/>
    </source>
</evidence>
<protein>
    <submittedName>
        <fullName evidence="2">Uncharacterized protein</fullName>
    </submittedName>
</protein>
<gene>
    <name evidence="2" type="ORF">B7C42_06249</name>
</gene>
<comment type="caution">
    <text evidence="2">The sequence shown here is derived from an EMBL/GenBank/DDBJ whole genome shotgun (WGS) entry which is preliminary data.</text>
</comment>
<accession>A0A231GYD4</accession>
<organism evidence="2 3">
    <name type="scientific">Nocardia cerradoensis</name>
    <dbReference type="NCBI Taxonomy" id="85688"/>
    <lineage>
        <taxon>Bacteria</taxon>
        <taxon>Bacillati</taxon>
        <taxon>Actinomycetota</taxon>
        <taxon>Actinomycetes</taxon>
        <taxon>Mycobacteriales</taxon>
        <taxon>Nocardiaceae</taxon>
        <taxon>Nocardia</taxon>
    </lineage>
</organism>
<proteinExistence type="predicted"/>